<organism evidence="2 3">
    <name type="scientific">Mycena metata</name>
    <dbReference type="NCBI Taxonomy" id="1033252"/>
    <lineage>
        <taxon>Eukaryota</taxon>
        <taxon>Fungi</taxon>
        <taxon>Dikarya</taxon>
        <taxon>Basidiomycota</taxon>
        <taxon>Agaricomycotina</taxon>
        <taxon>Agaricomycetes</taxon>
        <taxon>Agaricomycetidae</taxon>
        <taxon>Agaricales</taxon>
        <taxon>Marasmiineae</taxon>
        <taxon>Mycenaceae</taxon>
        <taxon>Mycena</taxon>
    </lineage>
</organism>
<evidence type="ECO:0000313" key="2">
    <source>
        <dbReference type="EMBL" id="KAJ7728769.1"/>
    </source>
</evidence>
<comment type="caution">
    <text evidence="2">The sequence shown here is derived from an EMBL/GenBank/DDBJ whole genome shotgun (WGS) entry which is preliminary data.</text>
</comment>
<dbReference type="Proteomes" id="UP001215598">
    <property type="component" value="Unassembled WGS sequence"/>
</dbReference>
<reference evidence="2" key="1">
    <citation type="submission" date="2023-03" db="EMBL/GenBank/DDBJ databases">
        <title>Massive genome expansion in bonnet fungi (Mycena s.s.) driven by repeated elements and novel gene families across ecological guilds.</title>
        <authorList>
            <consortium name="Lawrence Berkeley National Laboratory"/>
            <person name="Harder C.B."/>
            <person name="Miyauchi S."/>
            <person name="Viragh M."/>
            <person name="Kuo A."/>
            <person name="Thoen E."/>
            <person name="Andreopoulos B."/>
            <person name="Lu D."/>
            <person name="Skrede I."/>
            <person name="Drula E."/>
            <person name="Henrissat B."/>
            <person name="Morin E."/>
            <person name="Kohler A."/>
            <person name="Barry K."/>
            <person name="LaButti K."/>
            <person name="Morin E."/>
            <person name="Salamov A."/>
            <person name="Lipzen A."/>
            <person name="Mereny Z."/>
            <person name="Hegedus B."/>
            <person name="Baldrian P."/>
            <person name="Stursova M."/>
            <person name="Weitz H."/>
            <person name="Taylor A."/>
            <person name="Grigoriev I.V."/>
            <person name="Nagy L.G."/>
            <person name="Martin F."/>
            <person name="Kauserud H."/>
        </authorList>
    </citation>
    <scope>NUCLEOTIDE SEQUENCE</scope>
    <source>
        <strain evidence="2">CBHHK182m</strain>
    </source>
</reference>
<dbReference type="EMBL" id="JARKIB010000170">
    <property type="protein sequence ID" value="KAJ7728769.1"/>
    <property type="molecule type" value="Genomic_DNA"/>
</dbReference>
<feature type="region of interest" description="Disordered" evidence="1">
    <location>
        <begin position="179"/>
        <end position="206"/>
    </location>
</feature>
<proteinExistence type="predicted"/>
<evidence type="ECO:0000256" key="1">
    <source>
        <dbReference type="SAM" id="MobiDB-lite"/>
    </source>
</evidence>
<evidence type="ECO:0000313" key="3">
    <source>
        <dbReference type="Proteomes" id="UP001215598"/>
    </source>
</evidence>
<accession>A0AAD7HUN9</accession>
<gene>
    <name evidence="2" type="ORF">B0H16DRAFT_240134</name>
</gene>
<protein>
    <submittedName>
        <fullName evidence="2">Uncharacterized protein</fullName>
    </submittedName>
</protein>
<dbReference type="AlphaFoldDB" id="A0AAD7HUN9"/>
<name>A0AAD7HUN9_9AGAR</name>
<keyword evidence="3" id="KW-1185">Reference proteome</keyword>
<sequence length="225" mass="23841">MRSCAGSTSTTAGRSSSAATWSASICSVGFSDSALPGCLYSYSAAQGAPWASDYIWSCRRALFDQTLPLHRHRVALILPVGTRMFLLLPPARHFHSGPLLQGSMGLCGAFKVISLVLVSGSSLSLSSSWAGRTGASRGVPSRSRAVRGVEAMRGRGRDIRGRRGCIELPLFSLFQHAEPGRGGAPSAPRIGSPAADPARRPRAHRPAGVSSFRLTLTLVPRLFRA</sequence>